<proteinExistence type="predicted"/>
<name>A0AAE1D381_9GAST</name>
<reference evidence="1" key="1">
    <citation type="journal article" date="2023" name="G3 (Bethesda)">
        <title>A reference genome for the long-term kleptoplast-retaining sea slug Elysia crispata morphotype clarki.</title>
        <authorList>
            <person name="Eastman K.E."/>
            <person name="Pendleton A.L."/>
            <person name="Shaikh M.A."/>
            <person name="Suttiyut T."/>
            <person name="Ogas R."/>
            <person name="Tomko P."/>
            <person name="Gavelis G."/>
            <person name="Widhalm J.R."/>
            <person name="Wisecaver J.H."/>
        </authorList>
    </citation>
    <scope>NUCLEOTIDE SEQUENCE</scope>
    <source>
        <strain evidence="1">ECLA1</strain>
    </source>
</reference>
<sequence>MVRGQCSQSHWAAGCKALVLVAPRYMSNDFLPHLHASSQGIGGVISTTSLSRVWGVLGCALLFRSCEMRSAYKLIHILCD</sequence>
<comment type="caution">
    <text evidence="1">The sequence shown here is derived from an EMBL/GenBank/DDBJ whole genome shotgun (WGS) entry which is preliminary data.</text>
</comment>
<evidence type="ECO:0000313" key="1">
    <source>
        <dbReference type="EMBL" id="KAK3755252.1"/>
    </source>
</evidence>
<dbReference type="EMBL" id="JAWDGP010005603">
    <property type="protein sequence ID" value="KAK3755252.1"/>
    <property type="molecule type" value="Genomic_DNA"/>
</dbReference>
<gene>
    <name evidence="1" type="ORF">RRG08_027510</name>
</gene>
<dbReference type="AlphaFoldDB" id="A0AAE1D381"/>
<organism evidence="1 2">
    <name type="scientific">Elysia crispata</name>
    <name type="common">lettuce slug</name>
    <dbReference type="NCBI Taxonomy" id="231223"/>
    <lineage>
        <taxon>Eukaryota</taxon>
        <taxon>Metazoa</taxon>
        <taxon>Spiralia</taxon>
        <taxon>Lophotrochozoa</taxon>
        <taxon>Mollusca</taxon>
        <taxon>Gastropoda</taxon>
        <taxon>Heterobranchia</taxon>
        <taxon>Euthyneura</taxon>
        <taxon>Panpulmonata</taxon>
        <taxon>Sacoglossa</taxon>
        <taxon>Placobranchoidea</taxon>
        <taxon>Plakobranchidae</taxon>
        <taxon>Elysia</taxon>
    </lineage>
</organism>
<protein>
    <submittedName>
        <fullName evidence="1">Uncharacterized protein</fullName>
    </submittedName>
</protein>
<accession>A0AAE1D381</accession>
<dbReference type="PROSITE" id="PS51257">
    <property type="entry name" value="PROKAR_LIPOPROTEIN"/>
    <property type="match status" value="1"/>
</dbReference>
<evidence type="ECO:0000313" key="2">
    <source>
        <dbReference type="Proteomes" id="UP001283361"/>
    </source>
</evidence>
<keyword evidence="2" id="KW-1185">Reference proteome</keyword>
<dbReference type="Proteomes" id="UP001283361">
    <property type="component" value="Unassembled WGS sequence"/>
</dbReference>